<dbReference type="KEGG" id="rher:EHE19_011195"/>
<feature type="binding site" evidence="7">
    <location>
        <position position="22"/>
    </location>
    <ligand>
        <name>ADP-alpha-D-glucose</name>
        <dbReference type="ChEBI" id="CHEBI:57498"/>
    </ligand>
</feature>
<evidence type="ECO:0000256" key="7">
    <source>
        <dbReference type="HAMAP-Rule" id="MF_00484"/>
    </source>
</evidence>
<dbReference type="Proteomes" id="UP000306409">
    <property type="component" value="Chromosome"/>
</dbReference>
<evidence type="ECO:0000256" key="6">
    <source>
        <dbReference type="ARBA" id="ARBA00023056"/>
    </source>
</evidence>
<dbReference type="Pfam" id="PF08323">
    <property type="entry name" value="Glyco_transf_5"/>
    <property type="match status" value="1"/>
</dbReference>
<evidence type="ECO:0000256" key="4">
    <source>
        <dbReference type="ARBA" id="ARBA00022676"/>
    </source>
</evidence>
<keyword evidence="4 7" id="KW-0328">Glycosyltransferase</keyword>
<keyword evidence="6 7" id="KW-0320">Glycogen biosynthesis</keyword>
<dbReference type="RefSeq" id="WP_137695862.1">
    <property type="nucleotide sequence ID" value="NZ_CP061336.1"/>
</dbReference>
<evidence type="ECO:0000256" key="1">
    <source>
        <dbReference type="ARBA" id="ARBA00001478"/>
    </source>
</evidence>
<dbReference type="GO" id="GO:0009011">
    <property type="term" value="F:alpha-1,4-glucan glucosyltransferase (ADP-glucose donor) activity"/>
    <property type="evidence" value="ECO:0007669"/>
    <property type="project" value="UniProtKB-UniRule"/>
</dbReference>
<dbReference type="NCBIfam" id="TIGR02095">
    <property type="entry name" value="glgA"/>
    <property type="match status" value="1"/>
</dbReference>
<dbReference type="AlphaFoldDB" id="A0A4U7JIA8"/>
<dbReference type="EC" id="2.4.1.21" evidence="7"/>
<comment type="similarity">
    <text evidence="3 7">Belongs to the glycosyltransferase 1 family. Bacterial/plant glycogen synthase subfamily.</text>
</comment>
<dbReference type="InterPro" id="IPR011835">
    <property type="entry name" value="GS/SS"/>
</dbReference>
<dbReference type="InterPro" id="IPR001296">
    <property type="entry name" value="Glyco_trans_1"/>
</dbReference>
<dbReference type="GO" id="GO:0004373">
    <property type="term" value="F:alpha-1,4-glucan glucosyltransferase (UDP-glucose donor) activity"/>
    <property type="evidence" value="ECO:0007669"/>
    <property type="project" value="InterPro"/>
</dbReference>
<dbReference type="PANTHER" id="PTHR45825">
    <property type="entry name" value="GRANULE-BOUND STARCH SYNTHASE 1, CHLOROPLASTIC/AMYLOPLASTIC"/>
    <property type="match status" value="1"/>
</dbReference>
<name>A0A4U7JIA8_9FIRM</name>
<keyword evidence="5 7" id="KW-0808">Transferase</keyword>
<feature type="domain" description="Starch synthase catalytic" evidence="9">
    <location>
        <begin position="9"/>
        <end position="244"/>
    </location>
</feature>
<protein>
    <recommendedName>
        <fullName evidence="7">Glycogen synthase</fullName>
        <ecNumber evidence="7">2.4.1.21</ecNumber>
    </recommendedName>
    <alternativeName>
        <fullName evidence="7">Starch [bacterial glycogen] synthase</fullName>
    </alternativeName>
</protein>
<comment type="catalytic activity">
    <reaction evidence="1 7">
        <text>[(1-&gt;4)-alpha-D-glucosyl](n) + ADP-alpha-D-glucose = [(1-&gt;4)-alpha-D-glucosyl](n+1) + ADP + H(+)</text>
        <dbReference type="Rhea" id="RHEA:18189"/>
        <dbReference type="Rhea" id="RHEA-COMP:9584"/>
        <dbReference type="Rhea" id="RHEA-COMP:9587"/>
        <dbReference type="ChEBI" id="CHEBI:15378"/>
        <dbReference type="ChEBI" id="CHEBI:15444"/>
        <dbReference type="ChEBI" id="CHEBI:57498"/>
        <dbReference type="ChEBI" id="CHEBI:456216"/>
        <dbReference type="EC" id="2.4.1.21"/>
    </reaction>
</comment>
<dbReference type="OrthoDB" id="9808590at2"/>
<evidence type="ECO:0000256" key="2">
    <source>
        <dbReference type="ARBA" id="ARBA00002764"/>
    </source>
</evidence>
<evidence type="ECO:0000313" key="10">
    <source>
        <dbReference type="EMBL" id="QNU65493.1"/>
    </source>
</evidence>
<comment type="pathway">
    <text evidence="7">Glycan biosynthesis; glycogen biosynthesis.</text>
</comment>
<dbReference type="InterPro" id="IPR013534">
    <property type="entry name" value="Starch_synth_cat_dom"/>
</dbReference>
<evidence type="ECO:0000259" key="9">
    <source>
        <dbReference type="Pfam" id="PF08323"/>
    </source>
</evidence>
<comment type="function">
    <text evidence="2 7">Synthesizes alpha-1,4-glucan chains using ADP-glucose.</text>
</comment>
<gene>
    <name evidence="7" type="primary">glgA</name>
    <name evidence="10" type="ORF">EHE19_011195</name>
</gene>
<keyword evidence="11" id="KW-1185">Reference proteome</keyword>
<feature type="domain" description="Glycosyl transferase family 1" evidence="8">
    <location>
        <begin position="296"/>
        <end position="445"/>
    </location>
</feature>
<accession>A0A4U7JIA8</accession>
<dbReference type="GO" id="GO:0005978">
    <property type="term" value="P:glycogen biosynthetic process"/>
    <property type="evidence" value="ECO:0007669"/>
    <property type="project" value="UniProtKB-UniRule"/>
</dbReference>
<evidence type="ECO:0000313" key="11">
    <source>
        <dbReference type="Proteomes" id="UP000306409"/>
    </source>
</evidence>
<evidence type="ECO:0000256" key="3">
    <source>
        <dbReference type="ARBA" id="ARBA00010281"/>
    </source>
</evidence>
<sequence length="494" mass="56242">MKINNKQLKVLFVSAEVDPFAKTGGLADVAGSLPKELTLLGHDVRIVMPRYGIIDVNTKYVADVAVEIGHRIETCVIKEGSIFNTENKAIPVYFIENHNYFNRNGIYCYFDDAQRFILLCKTALEMLPAIGFKPDIIHCNDWHTGPICLLLNEKYRKNDFYKDIATIYTVHNLEYQGNFGADVTRYLNLEEGYFVSDKAEFYGMFSFMKCGLVYADIINTVSKQYAEEILTTAYGEKMEGVLNKRKEDLFGIVNGISYEEFDPSKDECLYANFDKNNIKLKNKNKQAIQDELNLPRSQAPLMGVVTRLTGQKGLELLLGCIDDLIIKENVQLIVLGLGDECYHNAFSELQKKYPLNVAAFFEFNTDLAKKIYAASDMFLMPSRFEPCGLGQIISLRYGTIPVVRATGGLAETIIDYDENNAEGNGFSFEEFSVSEFNKTIYRAIDVYKNKPKIWETLVLRALDSDFSWKKPSRAYLELYELAVKRKKGELITNE</sequence>
<proteinExistence type="inferred from homology"/>
<dbReference type="CDD" id="cd03791">
    <property type="entry name" value="GT5_Glycogen_synthase_DULL1-like"/>
    <property type="match status" value="1"/>
</dbReference>
<dbReference type="Gene3D" id="3.40.50.2000">
    <property type="entry name" value="Glycogen Phosphorylase B"/>
    <property type="match status" value="2"/>
</dbReference>
<dbReference type="UniPathway" id="UPA00164"/>
<reference evidence="10 11" key="1">
    <citation type="submission" date="2020-09" db="EMBL/GenBank/DDBJ databases">
        <title>Characterization and genome sequencing of Ruminiclostridium sp. nov. MA18.</title>
        <authorList>
            <person name="Rettenmaier R."/>
            <person name="Kowollik M.-L."/>
            <person name="Liebl W."/>
            <person name="Zverlov V."/>
        </authorList>
    </citation>
    <scope>NUCLEOTIDE SEQUENCE [LARGE SCALE GENOMIC DNA]</scope>
    <source>
        <strain evidence="10 11">MA18</strain>
    </source>
</reference>
<dbReference type="SUPFAM" id="SSF53756">
    <property type="entry name" value="UDP-Glycosyltransferase/glycogen phosphorylase"/>
    <property type="match status" value="1"/>
</dbReference>
<organism evidence="10 11">
    <name type="scientific">Ruminiclostridium herbifermentans</name>
    <dbReference type="NCBI Taxonomy" id="2488810"/>
    <lineage>
        <taxon>Bacteria</taxon>
        <taxon>Bacillati</taxon>
        <taxon>Bacillota</taxon>
        <taxon>Clostridia</taxon>
        <taxon>Eubacteriales</taxon>
        <taxon>Oscillospiraceae</taxon>
        <taxon>Ruminiclostridium</taxon>
    </lineage>
</organism>
<evidence type="ECO:0000259" key="8">
    <source>
        <dbReference type="Pfam" id="PF00534"/>
    </source>
</evidence>
<dbReference type="Pfam" id="PF00534">
    <property type="entry name" value="Glycos_transf_1"/>
    <property type="match status" value="1"/>
</dbReference>
<evidence type="ECO:0000256" key="5">
    <source>
        <dbReference type="ARBA" id="ARBA00022679"/>
    </source>
</evidence>
<dbReference type="PANTHER" id="PTHR45825:SF11">
    <property type="entry name" value="ALPHA AMYLASE DOMAIN-CONTAINING PROTEIN"/>
    <property type="match status" value="1"/>
</dbReference>
<dbReference type="EMBL" id="CP061336">
    <property type="protein sequence ID" value="QNU65493.1"/>
    <property type="molecule type" value="Genomic_DNA"/>
</dbReference>
<dbReference type="HAMAP" id="MF_00484">
    <property type="entry name" value="Glycogen_synth"/>
    <property type="match status" value="1"/>
</dbReference>